<feature type="region of interest" description="Disordered" evidence="1">
    <location>
        <begin position="1"/>
        <end position="26"/>
    </location>
</feature>
<organism evidence="3 4">
    <name type="scientific">candidate division WWE3 bacterium CG10_big_fil_rev_8_21_14_0_10_32_10</name>
    <dbReference type="NCBI Taxonomy" id="1975090"/>
    <lineage>
        <taxon>Bacteria</taxon>
        <taxon>Katanobacteria</taxon>
    </lineage>
</organism>
<evidence type="ECO:0000256" key="1">
    <source>
        <dbReference type="SAM" id="MobiDB-lite"/>
    </source>
</evidence>
<dbReference type="EMBL" id="PCXU01000009">
    <property type="protein sequence ID" value="PIR43826.1"/>
    <property type="molecule type" value="Genomic_DNA"/>
</dbReference>
<dbReference type="Proteomes" id="UP000230214">
    <property type="component" value="Unassembled WGS sequence"/>
</dbReference>
<reference evidence="3 4" key="1">
    <citation type="submission" date="2017-09" db="EMBL/GenBank/DDBJ databases">
        <title>Depth-based differentiation of microbial function through sediment-hosted aquifers and enrichment of novel symbionts in the deep terrestrial subsurface.</title>
        <authorList>
            <person name="Probst A.J."/>
            <person name="Ladd B."/>
            <person name="Jarett J.K."/>
            <person name="Geller-Mcgrath D.E."/>
            <person name="Sieber C.M."/>
            <person name="Emerson J.B."/>
            <person name="Anantharaman K."/>
            <person name="Thomas B.C."/>
            <person name="Malmstrom R."/>
            <person name="Stieglmeier M."/>
            <person name="Klingl A."/>
            <person name="Woyke T."/>
            <person name="Ryan C.M."/>
            <person name="Banfield J.F."/>
        </authorList>
    </citation>
    <scope>NUCLEOTIDE SEQUENCE [LARGE SCALE GENOMIC DNA]</scope>
    <source>
        <strain evidence="3">CG10_big_fil_rev_8_21_14_0_10_32_10</strain>
    </source>
</reference>
<feature type="compositionally biased region" description="Low complexity" evidence="1">
    <location>
        <begin position="1"/>
        <end position="19"/>
    </location>
</feature>
<protein>
    <submittedName>
        <fullName evidence="3">Uncharacterized protein</fullName>
    </submittedName>
</protein>
<keyword evidence="2" id="KW-0472">Membrane</keyword>
<comment type="caution">
    <text evidence="3">The sequence shown here is derived from an EMBL/GenBank/DDBJ whole genome shotgun (WGS) entry which is preliminary data.</text>
</comment>
<sequence>MEVLPNQNNNVSQVPNEPSSIPPVQKVSDVSKPIPPSVGNTKKFVIVLLLVVLFAGVAVLAFSLSNKKSSDVIKKKDIVQTDVTVTPTPLVTTTPTDTMSLLPGQKKYTSKNLGVSFLYMEEMPLDSTFKVMIQEIDNKIYVYGSNFEPTTGQYIEVFNKDPNMTLEQALSQDFLNTAEYQQSCAISSVSPDNTYPSTMSVANIILKNNFEDLEKRFEELKKCPSPYTQSNGISYFIYDFSYPTKYAFVSIGQYSIPSDTNGTTWQNTIKFTN</sequence>
<proteinExistence type="predicted"/>
<accession>A0A2H0RBT4</accession>
<feature type="transmembrane region" description="Helical" evidence="2">
    <location>
        <begin position="44"/>
        <end position="65"/>
    </location>
</feature>
<keyword evidence="2" id="KW-1133">Transmembrane helix</keyword>
<name>A0A2H0RBT4_UNCKA</name>
<evidence type="ECO:0000313" key="3">
    <source>
        <dbReference type="EMBL" id="PIR43826.1"/>
    </source>
</evidence>
<keyword evidence="2" id="KW-0812">Transmembrane</keyword>
<gene>
    <name evidence="3" type="ORF">COV24_00680</name>
</gene>
<evidence type="ECO:0000256" key="2">
    <source>
        <dbReference type="SAM" id="Phobius"/>
    </source>
</evidence>
<evidence type="ECO:0000313" key="4">
    <source>
        <dbReference type="Proteomes" id="UP000230214"/>
    </source>
</evidence>
<dbReference type="AlphaFoldDB" id="A0A2H0RBT4"/>